<keyword evidence="5" id="KW-0143">Chaperone</keyword>
<protein>
    <submittedName>
        <fullName evidence="7">Histone chaperone ASF1A</fullName>
    </submittedName>
</protein>
<gene>
    <name evidence="7" type="ORF">UY3_11353</name>
</gene>
<evidence type="ECO:0000256" key="3">
    <source>
        <dbReference type="ARBA" id="ARBA00023015"/>
    </source>
</evidence>
<dbReference type="AlphaFoldDB" id="M7B367"/>
<reference evidence="8" key="1">
    <citation type="journal article" date="2013" name="Nat. Genet.">
        <title>The draft genomes of soft-shell turtle and green sea turtle yield insights into the development and evolution of the turtle-specific body plan.</title>
        <authorList>
            <person name="Wang Z."/>
            <person name="Pascual-Anaya J."/>
            <person name="Zadissa A."/>
            <person name="Li W."/>
            <person name="Niimura Y."/>
            <person name="Huang Z."/>
            <person name="Li C."/>
            <person name="White S."/>
            <person name="Xiong Z."/>
            <person name="Fang D."/>
            <person name="Wang B."/>
            <person name="Ming Y."/>
            <person name="Chen Y."/>
            <person name="Zheng Y."/>
            <person name="Kuraku S."/>
            <person name="Pignatelli M."/>
            <person name="Herrero J."/>
            <person name="Beal K."/>
            <person name="Nozawa M."/>
            <person name="Li Q."/>
            <person name="Wang J."/>
            <person name="Zhang H."/>
            <person name="Yu L."/>
            <person name="Shigenobu S."/>
            <person name="Wang J."/>
            <person name="Liu J."/>
            <person name="Flicek P."/>
            <person name="Searle S."/>
            <person name="Wang J."/>
            <person name="Kuratani S."/>
            <person name="Yin Y."/>
            <person name="Aken B."/>
            <person name="Zhang G."/>
            <person name="Irie N."/>
        </authorList>
    </citation>
    <scope>NUCLEOTIDE SEQUENCE [LARGE SCALE GENOMIC DNA]</scope>
</reference>
<dbReference type="GO" id="GO:0006325">
    <property type="term" value="P:chromatin organization"/>
    <property type="evidence" value="ECO:0007669"/>
    <property type="project" value="InterPro"/>
</dbReference>
<dbReference type="Proteomes" id="UP000031443">
    <property type="component" value="Unassembled WGS sequence"/>
</dbReference>
<keyword evidence="4" id="KW-0804">Transcription</keyword>
<evidence type="ECO:0000256" key="1">
    <source>
        <dbReference type="ARBA" id="ARBA00004123"/>
    </source>
</evidence>
<keyword evidence="3" id="KW-0805">Transcription regulation</keyword>
<proteinExistence type="inferred from homology"/>
<dbReference type="SUPFAM" id="SSF101546">
    <property type="entry name" value="ASF1-like"/>
    <property type="match status" value="1"/>
</dbReference>
<accession>M7B367</accession>
<comment type="similarity">
    <text evidence="2">Belongs to the ASF1 family.</text>
</comment>
<comment type="subcellular location">
    <subcellularLocation>
        <location evidence="1">Nucleus</location>
    </subcellularLocation>
</comment>
<dbReference type="STRING" id="8469.M7B367"/>
<sequence length="109" mass="12610">FQVRFECREVLLYKLEWKIIYMTSVESEKYDKVFDSVLLPVDAKHCEDPDLLLFSCAALIGLDYRAHDVLAGPAVGRFLLASRLPTRTLLRLHIPPRRGVSRSQHRVEN</sequence>
<keyword evidence="8" id="KW-1185">Reference proteome</keyword>
<keyword evidence="6" id="KW-0539">Nucleus</keyword>
<evidence type="ECO:0000313" key="7">
    <source>
        <dbReference type="EMBL" id="EMP31539.1"/>
    </source>
</evidence>
<dbReference type="Gene3D" id="2.60.40.1490">
    <property type="entry name" value="Histone chaperone ASF1-like"/>
    <property type="match status" value="1"/>
</dbReference>
<feature type="non-terminal residue" evidence="7">
    <location>
        <position position="1"/>
    </location>
</feature>
<evidence type="ECO:0000256" key="6">
    <source>
        <dbReference type="ARBA" id="ARBA00023242"/>
    </source>
</evidence>
<organism evidence="7 8">
    <name type="scientific">Chelonia mydas</name>
    <name type="common">Green sea-turtle</name>
    <name type="synonym">Chelonia agassizi</name>
    <dbReference type="NCBI Taxonomy" id="8469"/>
    <lineage>
        <taxon>Eukaryota</taxon>
        <taxon>Metazoa</taxon>
        <taxon>Chordata</taxon>
        <taxon>Craniata</taxon>
        <taxon>Vertebrata</taxon>
        <taxon>Euteleostomi</taxon>
        <taxon>Archelosauria</taxon>
        <taxon>Testudinata</taxon>
        <taxon>Testudines</taxon>
        <taxon>Cryptodira</taxon>
        <taxon>Durocryptodira</taxon>
        <taxon>Americhelydia</taxon>
        <taxon>Chelonioidea</taxon>
        <taxon>Cheloniidae</taxon>
        <taxon>Chelonia</taxon>
    </lineage>
</organism>
<name>M7B367_CHEMY</name>
<evidence type="ECO:0000256" key="2">
    <source>
        <dbReference type="ARBA" id="ARBA00006051"/>
    </source>
</evidence>
<dbReference type="InterPro" id="IPR006818">
    <property type="entry name" value="ASF1-like"/>
</dbReference>
<dbReference type="Pfam" id="PF04729">
    <property type="entry name" value="ASF1_hist_chap"/>
    <property type="match status" value="1"/>
</dbReference>
<dbReference type="GO" id="GO:0005634">
    <property type="term" value="C:nucleus"/>
    <property type="evidence" value="ECO:0007669"/>
    <property type="project" value="UniProtKB-SubCell"/>
</dbReference>
<dbReference type="InterPro" id="IPR036747">
    <property type="entry name" value="ASF1-like_sf"/>
</dbReference>
<dbReference type="EMBL" id="KB545129">
    <property type="protein sequence ID" value="EMP31539.1"/>
    <property type="molecule type" value="Genomic_DNA"/>
</dbReference>
<evidence type="ECO:0000256" key="5">
    <source>
        <dbReference type="ARBA" id="ARBA00023186"/>
    </source>
</evidence>
<evidence type="ECO:0000256" key="4">
    <source>
        <dbReference type="ARBA" id="ARBA00023163"/>
    </source>
</evidence>
<evidence type="ECO:0000313" key="8">
    <source>
        <dbReference type="Proteomes" id="UP000031443"/>
    </source>
</evidence>